<dbReference type="OrthoDB" id="5342924at2759"/>
<name>A0A9P9HPD3_FUSSL</name>
<feature type="region of interest" description="Disordered" evidence="1">
    <location>
        <begin position="1"/>
        <end position="21"/>
    </location>
</feature>
<gene>
    <name evidence="2" type="ORF">B0J15DRAFT_465085</name>
</gene>
<dbReference type="AlphaFoldDB" id="A0A9P9HPD3"/>
<evidence type="ECO:0000313" key="3">
    <source>
        <dbReference type="Proteomes" id="UP000736672"/>
    </source>
</evidence>
<protein>
    <submittedName>
        <fullName evidence="2">Uncharacterized protein</fullName>
    </submittedName>
</protein>
<comment type="caution">
    <text evidence="2">The sequence shown here is derived from an EMBL/GenBank/DDBJ whole genome shotgun (WGS) entry which is preliminary data.</text>
</comment>
<dbReference type="EMBL" id="JAGTJS010000008">
    <property type="protein sequence ID" value="KAH7260362.1"/>
    <property type="molecule type" value="Genomic_DNA"/>
</dbReference>
<proteinExistence type="predicted"/>
<dbReference type="Proteomes" id="UP000736672">
    <property type="component" value="Unassembled WGS sequence"/>
</dbReference>
<sequence length="123" mass="13543">MRATTAGAQQELVRSGEPLDPFYPPDINQQSIPELVALALNSEPPKRVCEMELQNISAGIETFGQRQKMGWVESIDDNAVTTGAQTNPIAREEQLQLRSGISAPMTQGKAFGVSRVNTRQLYR</sequence>
<accession>A0A9P9HPD3</accession>
<evidence type="ECO:0000256" key="1">
    <source>
        <dbReference type="SAM" id="MobiDB-lite"/>
    </source>
</evidence>
<evidence type="ECO:0000313" key="2">
    <source>
        <dbReference type="EMBL" id="KAH7260362.1"/>
    </source>
</evidence>
<keyword evidence="3" id="KW-1185">Reference proteome</keyword>
<organism evidence="2 3">
    <name type="scientific">Fusarium solani</name>
    <name type="common">Filamentous fungus</name>
    <dbReference type="NCBI Taxonomy" id="169388"/>
    <lineage>
        <taxon>Eukaryota</taxon>
        <taxon>Fungi</taxon>
        <taxon>Dikarya</taxon>
        <taxon>Ascomycota</taxon>
        <taxon>Pezizomycotina</taxon>
        <taxon>Sordariomycetes</taxon>
        <taxon>Hypocreomycetidae</taxon>
        <taxon>Hypocreales</taxon>
        <taxon>Nectriaceae</taxon>
        <taxon>Fusarium</taxon>
        <taxon>Fusarium solani species complex</taxon>
    </lineage>
</organism>
<reference evidence="2" key="1">
    <citation type="journal article" date="2021" name="Nat. Commun.">
        <title>Genetic determinants of endophytism in the Arabidopsis root mycobiome.</title>
        <authorList>
            <person name="Mesny F."/>
            <person name="Miyauchi S."/>
            <person name="Thiergart T."/>
            <person name="Pickel B."/>
            <person name="Atanasova L."/>
            <person name="Karlsson M."/>
            <person name="Huettel B."/>
            <person name="Barry K.W."/>
            <person name="Haridas S."/>
            <person name="Chen C."/>
            <person name="Bauer D."/>
            <person name="Andreopoulos W."/>
            <person name="Pangilinan J."/>
            <person name="LaButti K."/>
            <person name="Riley R."/>
            <person name="Lipzen A."/>
            <person name="Clum A."/>
            <person name="Drula E."/>
            <person name="Henrissat B."/>
            <person name="Kohler A."/>
            <person name="Grigoriev I.V."/>
            <person name="Martin F.M."/>
            <person name="Hacquard S."/>
        </authorList>
    </citation>
    <scope>NUCLEOTIDE SEQUENCE</scope>
    <source>
        <strain evidence="2">FSSC 5 MPI-SDFR-AT-0091</strain>
    </source>
</reference>